<feature type="transmembrane region" description="Helical" evidence="1">
    <location>
        <begin position="12"/>
        <end position="33"/>
    </location>
</feature>
<keyword evidence="1" id="KW-0472">Membrane</keyword>
<feature type="transmembrane region" description="Helical" evidence="1">
    <location>
        <begin position="49"/>
        <end position="70"/>
    </location>
</feature>
<accession>A0ABR9FTW1</accession>
<keyword evidence="3" id="KW-1185">Reference proteome</keyword>
<keyword evidence="1" id="KW-1133">Transmembrane helix</keyword>
<protein>
    <submittedName>
        <fullName evidence="2">Uncharacterized protein</fullName>
    </submittedName>
</protein>
<dbReference type="EMBL" id="RRZB01000002">
    <property type="protein sequence ID" value="MBE0462093.1"/>
    <property type="molecule type" value="Genomic_DNA"/>
</dbReference>
<evidence type="ECO:0000256" key="1">
    <source>
        <dbReference type="SAM" id="Phobius"/>
    </source>
</evidence>
<keyword evidence="1" id="KW-0812">Transmembrane</keyword>
<dbReference type="NCBIfam" id="NF041635">
    <property type="entry name" value="STM3941_fam"/>
    <property type="match status" value="1"/>
</dbReference>
<evidence type="ECO:0000313" key="2">
    <source>
        <dbReference type="EMBL" id="MBE0462093.1"/>
    </source>
</evidence>
<dbReference type="Proteomes" id="UP001645038">
    <property type="component" value="Unassembled WGS sequence"/>
</dbReference>
<gene>
    <name evidence="2" type="ORF">EI547_01290</name>
</gene>
<reference evidence="2 3" key="1">
    <citation type="submission" date="2020-07" db="EMBL/GenBank/DDBJ databases">
        <title>Halophilic bacteria isolated from french cheeses.</title>
        <authorList>
            <person name="Kothe C.I."/>
            <person name="Farah-Kraiem B."/>
            <person name="Renault P."/>
            <person name="Dridi B."/>
        </authorList>
    </citation>
    <scope>NUCLEOTIDE SEQUENCE [LARGE SCALE GENOMIC DNA]</scope>
    <source>
        <strain evidence="2 3">FME20</strain>
    </source>
</reference>
<organism evidence="2 3">
    <name type="scientific">Halomonas colorata</name>
    <dbReference type="NCBI Taxonomy" id="2742615"/>
    <lineage>
        <taxon>Bacteria</taxon>
        <taxon>Pseudomonadati</taxon>
        <taxon>Pseudomonadota</taxon>
        <taxon>Gammaproteobacteria</taxon>
        <taxon>Oceanospirillales</taxon>
        <taxon>Halomonadaceae</taxon>
        <taxon>Halomonas</taxon>
    </lineage>
</organism>
<evidence type="ECO:0000313" key="3">
    <source>
        <dbReference type="Proteomes" id="UP001645038"/>
    </source>
</evidence>
<name>A0ABR9FTW1_9GAMM</name>
<comment type="caution">
    <text evidence="2">The sequence shown here is derived from an EMBL/GenBank/DDBJ whole genome shotgun (WGS) entry which is preliminary data.</text>
</comment>
<dbReference type="InterPro" id="IPR048136">
    <property type="entry name" value="STM3941-like"/>
</dbReference>
<sequence length="180" mass="20025">MPEERVIELNKVKIILLTLGAFAFVLLGVWFLFMDIQTIESQRKFNSPTLVYGVGVVSIVFFGLCGLIGVKKLFDNSPGLIINSEGVLDNSSGVSAGMIPWDDIVSIGEYQIQKQKFISIQVKDAEIYANNGNALKRMANRANIKMCGTPVNISANSLKISYDDLLEIIDEYYHRSRENA</sequence>
<proteinExistence type="predicted"/>
<dbReference type="RefSeq" id="WP_192536612.1">
    <property type="nucleotide sequence ID" value="NZ_RRZB01000002.1"/>
</dbReference>